<evidence type="ECO:0000313" key="2">
    <source>
        <dbReference type="Proteomes" id="UP000799441"/>
    </source>
</evidence>
<sequence length="144" mass="15794">MDIATTLCLSSSHRVVILVAQPTLALCQHATSGIPPMGIVSKQASQRCRSVQYHRRQRPNSPTWLAEGVTYCSNLCKGPCFLLLFASELEAIQRLVASGPVVGTKRPKHSKVRVLAVRMRPCAAKGSRVWPAYQQATVASWRPV</sequence>
<reference evidence="1" key="1">
    <citation type="journal article" date="2020" name="Stud. Mycol.">
        <title>101 Dothideomycetes genomes: a test case for predicting lifestyles and emergence of pathogens.</title>
        <authorList>
            <person name="Haridas S."/>
            <person name="Albert R."/>
            <person name="Binder M."/>
            <person name="Bloem J."/>
            <person name="Labutti K."/>
            <person name="Salamov A."/>
            <person name="Andreopoulos B."/>
            <person name="Baker S."/>
            <person name="Barry K."/>
            <person name="Bills G."/>
            <person name="Bluhm B."/>
            <person name="Cannon C."/>
            <person name="Castanera R."/>
            <person name="Culley D."/>
            <person name="Daum C."/>
            <person name="Ezra D."/>
            <person name="Gonzalez J."/>
            <person name="Henrissat B."/>
            <person name="Kuo A."/>
            <person name="Liang C."/>
            <person name="Lipzen A."/>
            <person name="Lutzoni F."/>
            <person name="Magnuson J."/>
            <person name="Mondo S."/>
            <person name="Nolan M."/>
            <person name="Ohm R."/>
            <person name="Pangilinan J."/>
            <person name="Park H.-J."/>
            <person name="Ramirez L."/>
            <person name="Alfaro M."/>
            <person name="Sun H."/>
            <person name="Tritt A."/>
            <person name="Yoshinaga Y."/>
            <person name="Zwiers L.-H."/>
            <person name="Turgeon B."/>
            <person name="Goodwin S."/>
            <person name="Spatafora J."/>
            <person name="Crous P."/>
            <person name="Grigoriev I."/>
        </authorList>
    </citation>
    <scope>NUCLEOTIDE SEQUENCE</scope>
    <source>
        <strain evidence="1">CBS 116435</strain>
    </source>
</reference>
<name>A0A9P4QFE2_9PEZI</name>
<organism evidence="1 2">
    <name type="scientific">Polychaeton citri CBS 116435</name>
    <dbReference type="NCBI Taxonomy" id="1314669"/>
    <lineage>
        <taxon>Eukaryota</taxon>
        <taxon>Fungi</taxon>
        <taxon>Dikarya</taxon>
        <taxon>Ascomycota</taxon>
        <taxon>Pezizomycotina</taxon>
        <taxon>Dothideomycetes</taxon>
        <taxon>Dothideomycetidae</taxon>
        <taxon>Capnodiales</taxon>
        <taxon>Capnodiaceae</taxon>
        <taxon>Polychaeton</taxon>
    </lineage>
</organism>
<dbReference type="AlphaFoldDB" id="A0A9P4QFE2"/>
<dbReference type="Proteomes" id="UP000799441">
    <property type="component" value="Unassembled WGS sequence"/>
</dbReference>
<proteinExistence type="predicted"/>
<comment type="caution">
    <text evidence="1">The sequence shown here is derived from an EMBL/GenBank/DDBJ whole genome shotgun (WGS) entry which is preliminary data.</text>
</comment>
<dbReference type="EMBL" id="MU003768">
    <property type="protein sequence ID" value="KAF2725240.1"/>
    <property type="molecule type" value="Genomic_DNA"/>
</dbReference>
<accession>A0A9P4QFE2</accession>
<protein>
    <submittedName>
        <fullName evidence="1">Uncharacterized protein</fullName>
    </submittedName>
</protein>
<keyword evidence="2" id="KW-1185">Reference proteome</keyword>
<evidence type="ECO:0000313" key="1">
    <source>
        <dbReference type="EMBL" id="KAF2725240.1"/>
    </source>
</evidence>
<gene>
    <name evidence="1" type="ORF">K431DRAFT_281190</name>
</gene>